<dbReference type="AlphaFoldDB" id="A0A9P7ZJ61"/>
<evidence type="ECO:0000313" key="1">
    <source>
        <dbReference type="EMBL" id="KAG9253088.1"/>
    </source>
</evidence>
<name>A0A9P7ZJ61_9HYPO</name>
<accession>A0A9P7ZJ61</accession>
<protein>
    <submittedName>
        <fullName evidence="1">Uncharacterized protein</fullName>
    </submittedName>
</protein>
<organism evidence="1 2">
    <name type="scientific">Emericellopsis atlantica</name>
    <dbReference type="NCBI Taxonomy" id="2614577"/>
    <lineage>
        <taxon>Eukaryota</taxon>
        <taxon>Fungi</taxon>
        <taxon>Dikarya</taxon>
        <taxon>Ascomycota</taxon>
        <taxon>Pezizomycotina</taxon>
        <taxon>Sordariomycetes</taxon>
        <taxon>Hypocreomycetidae</taxon>
        <taxon>Hypocreales</taxon>
        <taxon>Bionectriaceae</taxon>
        <taxon>Emericellopsis</taxon>
    </lineage>
</organism>
<reference evidence="1" key="1">
    <citation type="journal article" date="2021" name="IMA Fungus">
        <title>Genomic characterization of three marine fungi, including Emericellopsis atlantica sp. nov. with signatures of a generalist lifestyle and marine biomass degradation.</title>
        <authorList>
            <person name="Hagestad O.C."/>
            <person name="Hou L."/>
            <person name="Andersen J.H."/>
            <person name="Hansen E.H."/>
            <person name="Altermark B."/>
            <person name="Li C."/>
            <person name="Kuhnert E."/>
            <person name="Cox R.J."/>
            <person name="Crous P.W."/>
            <person name="Spatafora J.W."/>
            <person name="Lail K."/>
            <person name="Amirebrahimi M."/>
            <person name="Lipzen A."/>
            <person name="Pangilinan J."/>
            <person name="Andreopoulos W."/>
            <person name="Hayes R.D."/>
            <person name="Ng V."/>
            <person name="Grigoriev I.V."/>
            <person name="Jackson S.A."/>
            <person name="Sutton T.D.S."/>
            <person name="Dobson A.D.W."/>
            <person name="Rama T."/>
        </authorList>
    </citation>
    <scope>NUCLEOTIDE SEQUENCE</scope>
    <source>
        <strain evidence="1">TS7</strain>
    </source>
</reference>
<evidence type="ECO:0000313" key="2">
    <source>
        <dbReference type="Proteomes" id="UP000887229"/>
    </source>
</evidence>
<dbReference type="Proteomes" id="UP000887229">
    <property type="component" value="Unassembled WGS sequence"/>
</dbReference>
<keyword evidence="2" id="KW-1185">Reference proteome</keyword>
<dbReference type="EMBL" id="MU251259">
    <property type="protein sequence ID" value="KAG9253088.1"/>
    <property type="molecule type" value="Genomic_DNA"/>
</dbReference>
<comment type="caution">
    <text evidence="1">The sequence shown here is derived from an EMBL/GenBank/DDBJ whole genome shotgun (WGS) entry which is preliminary data.</text>
</comment>
<dbReference type="RefSeq" id="XP_046117012.1">
    <property type="nucleotide sequence ID" value="XM_046265152.1"/>
</dbReference>
<dbReference type="GeneID" id="70296055"/>
<dbReference type="OrthoDB" id="4364812at2759"/>
<proteinExistence type="predicted"/>
<gene>
    <name evidence="1" type="ORF">F5Z01DRAFT_675484</name>
</gene>
<sequence>MADSQRSDLNKDDDIPPFGLIDFDHYLIQHFDLSRPIETDKDQWRHLCQQYWQLYPRERWPYHKAQLDAEDAWRNHNEPPPAYPVLERRIAPFQTPLERRLGDGSGTQCCLRTCYDPELEEDYQEFIRENQIDRECLLYASGSILDDEERYKDMDANPMEVLYNMPGYTDVVDVIDEPLYDELLPWSDEEWAAARDPEDPCKVSAEVYNIIMVIDREALEEGLLKVKWLNWRSEVVWENKLYWGAINSFVQIWLQGFGIYDFSKRNGDIIGEGWMPSP</sequence>